<dbReference type="EMBL" id="FQZG01000013">
    <property type="protein sequence ID" value="SHI74527.1"/>
    <property type="molecule type" value="Genomic_DNA"/>
</dbReference>
<evidence type="ECO:0000313" key="11">
    <source>
        <dbReference type="Proteomes" id="UP000184512"/>
    </source>
</evidence>
<evidence type="ECO:0000313" key="10">
    <source>
        <dbReference type="EMBL" id="SHI74527.1"/>
    </source>
</evidence>
<keyword evidence="5 6" id="KW-0012">Acyltransferase</keyword>
<dbReference type="Gene3D" id="2.40.50.100">
    <property type="match status" value="1"/>
</dbReference>
<keyword evidence="4 6" id="KW-0450">Lipoyl</keyword>
<comment type="similarity">
    <text evidence="2 6">Belongs to the 2-oxoacid dehydrogenase family.</text>
</comment>
<keyword evidence="11" id="KW-1185">Reference proteome</keyword>
<dbReference type="Pfam" id="PF00364">
    <property type="entry name" value="Biotin_lipoyl"/>
    <property type="match status" value="1"/>
</dbReference>
<keyword evidence="10" id="KW-0670">Pyruvate</keyword>
<dbReference type="InterPro" id="IPR023213">
    <property type="entry name" value="CAT-like_dom_sf"/>
</dbReference>
<sequence length="510" mass="54798">MKRQFLLPDPGEGLLEAELVAWRVTEGQTIEVNDVLVEIETAKSLVELPSPFAGTVTALLVAEGTTVEVGSPIVEIEDGEEDGEEAAPNLVGYGASDSTSTRRRRRGRGADESSSASEALSAAYSQHEPGRRTDQVQPAATVNAQPEGDPLPTPGRAPAESQLVLASEAGSVKAKPPVRKYAKDLGVDLTGVSGTGPDGTITRRDVEAAAAFRYLDEQPREGRIINDNASFQAGPSTGPREEPRSHAGTSFSGSNFGGGFGPTEGLGGFDPFEGRAERRIPIKGVRKLTAENMVRSVKTHVHVTEWTTIDVTGTMEFVERLKERREFAGLRVSPLLIYAKAICLALGRNPDLNTSWDEERQEIVYYRDVNLGIAAATPRGLMVPNIKAAQRLSLLELCQAINRLVQVSREGKLQPGDYARGTFTVTNVGVFGIDAGTPIINGDESAIFCMGAIQRRPWVVGEGSSERVEPRSVTTLAVAFDHRIIDGEQGSRFLHDVGSILAEPAMALLY</sequence>
<evidence type="ECO:0000256" key="4">
    <source>
        <dbReference type="ARBA" id="ARBA00022823"/>
    </source>
</evidence>
<dbReference type="PROSITE" id="PS50968">
    <property type="entry name" value="BIOTINYL_LIPOYL"/>
    <property type="match status" value="1"/>
</dbReference>
<evidence type="ECO:0000256" key="5">
    <source>
        <dbReference type="ARBA" id="ARBA00023315"/>
    </source>
</evidence>
<dbReference type="GO" id="GO:0016407">
    <property type="term" value="F:acetyltransferase activity"/>
    <property type="evidence" value="ECO:0007669"/>
    <property type="project" value="TreeGrafter"/>
</dbReference>
<dbReference type="InterPro" id="IPR004167">
    <property type="entry name" value="PSBD"/>
</dbReference>
<dbReference type="Pfam" id="PF00198">
    <property type="entry name" value="2-oxoacid_dh"/>
    <property type="match status" value="1"/>
</dbReference>
<dbReference type="AlphaFoldDB" id="A0A1M6DMI6"/>
<dbReference type="EC" id="2.3.1.-" evidence="6"/>
<dbReference type="SUPFAM" id="SSF47005">
    <property type="entry name" value="Peripheral subunit-binding domain of 2-oxo acid dehydrogenase complex"/>
    <property type="match status" value="1"/>
</dbReference>
<dbReference type="PANTHER" id="PTHR43178:SF5">
    <property type="entry name" value="LIPOAMIDE ACYLTRANSFERASE COMPONENT OF BRANCHED-CHAIN ALPHA-KETO ACID DEHYDROGENASE COMPLEX, MITOCHONDRIAL"/>
    <property type="match status" value="1"/>
</dbReference>
<name>A0A1M6DMI6_9ACTN</name>
<feature type="compositionally biased region" description="Low complexity" evidence="7">
    <location>
        <begin position="112"/>
        <end position="123"/>
    </location>
</feature>
<organism evidence="10 11">
    <name type="scientific">Tessaracoccus bendigoensis DSM 12906</name>
    <dbReference type="NCBI Taxonomy" id="1123357"/>
    <lineage>
        <taxon>Bacteria</taxon>
        <taxon>Bacillati</taxon>
        <taxon>Actinomycetota</taxon>
        <taxon>Actinomycetes</taxon>
        <taxon>Propionibacteriales</taxon>
        <taxon>Propionibacteriaceae</taxon>
        <taxon>Tessaracoccus</taxon>
    </lineage>
</organism>
<protein>
    <recommendedName>
        <fullName evidence="6">Dihydrolipoamide acetyltransferase component of pyruvate dehydrogenase complex</fullName>
        <ecNumber evidence="6">2.3.1.-</ecNumber>
    </recommendedName>
</protein>
<dbReference type="FunFam" id="3.30.559.10:FF:000007">
    <property type="entry name" value="Dihydrolipoamide acetyltransferase component of pyruvate dehydrogenase complex"/>
    <property type="match status" value="1"/>
</dbReference>
<dbReference type="InterPro" id="IPR001078">
    <property type="entry name" value="2-oxoacid_DH_actylTfrase"/>
</dbReference>
<dbReference type="Gene3D" id="3.30.559.10">
    <property type="entry name" value="Chloramphenicol acetyltransferase-like domain"/>
    <property type="match status" value="1"/>
</dbReference>
<dbReference type="Proteomes" id="UP000184512">
    <property type="component" value="Unassembled WGS sequence"/>
</dbReference>
<feature type="compositionally biased region" description="Polar residues" evidence="7">
    <location>
        <begin position="135"/>
        <end position="144"/>
    </location>
</feature>
<dbReference type="InterPro" id="IPR036625">
    <property type="entry name" value="E3-bd_dom_sf"/>
</dbReference>
<proteinExistence type="inferred from homology"/>
<reference evidence="11" key="1">
    <citation type="submission" date="2016-11" db="EMBL/GenBank/DDBJ databases">
        <authorList>
            <person name="Varghese N."/>
            <person name="Submissions S."/>
        </authorList>
    </citation>
    <scope>NUCLEOTIDE SEQUENCE [LARGE SCALE GENOMIC DNA]</scope>
    <source>
        <strain evidence="11">DSM 12906</strain>
    </source>
</reference>
<feature type="region of interest" description="Disordered" evidence="7">
    <location>
        <begin position="78"/>
        <end position="158"/>
    </location>
</feature>
<feature type="domain" description="Lipoyl-binding" evidence="8">
    <location>
        <begin position="2"/>
        <end position="77"/>
    </location>
</feature>
<comment type="cofactor">
    <cofactor evidence="1 6">
        <name>(R)-lipoate</name>
        <dbReference type="ChEBI" id="CHEBI:83088"/>
    </cofactor>
</comment>
<feature type="domain" description="Peripheral subunit-binding (PSBD)" evidence="9">
    <location>
        <begin position="173"/>
        <end position="210"/>
    </location>
</feature>
<evidence type="ECO:0000256" key="6">
    <source>
        <dbReference type="RuleBase" id="RU003423"/>
    </source>
</evidence>
<evidence type="ECO:0000256" key="3">
    <source>
        <dbReference type="ARBA" id="ARBA00022679"/>
    </source>
</evidence>
<dbReference type="InterPro" id="IPR000089">
    <property type="entry name" value="Biotin_lipoyl"/>
</dbReference>
<gene>
    <name evidence="10" type="ORF">SAMN02745244_00974</name>
</gene>
<dbReference type="GO" id="GO:0031405">
    <property type="term" value="F:lipoic acid binding"/>
    <property type="evidence" value="ECO:0007669"/>
    <property type="project" value="TreeGrafter"/>
</dbReference>
<dbReference type="InterPro" id="IPR011053">
    <property type="entry name" value="Single_hybrid_motif"/>
</dbReference>
<evidence type="ECO:0000259" key="8">
    <source>
        <dbReference type="PROSITE" id="PS50968"/>
    </source>
</evidence>
<dbReference type="STRING" id="1123357.SAMN02745244_00974"/>
<dbReference type="PANTHER" id="PTHR43178">
    <property type="entry name" value="DIHYDROLIPOAMIDE ACETYLTRANSFERASE COMPONENT OF PYRUVATE DEHYDROGENASE COMPLEX"/>
    <property type="match status" value="1"/>
</dbReference>
<evidence type="ECO:0000256" key="1">
    <source>
        <dbReference type="ARBA" id="ARBA00001938"/>
    </source>
</evidence>
<dbReference type="PROSITE" id="PS51826">
    <property type="entry name" value="PSBD"/>
    <property type="match status" value="1"/>
</dbReference>
<evidence type="ECO:0000259" key="9">
    <source>
        <dbReference type="PROSITE" id="PS51826"/>
    </source>
</evidence>
<keyword evidence="3 6" id="KW-0808">Transferase</keyword>
<dbReference type="SUPFAM" id="SSF51230">
    <property type="entry name" value="Single hybrid motif"/>
    <property type="match status" value="1"/>
</dbReference>
<feature type="region of interest" description="Disordered" evidence="7">
    <location>
        <begin position="221"/>
        <end position="257"/>
    </location>
</feature>
<dbReference type="SUPFAM" id="SSF52777">
    <property type="entry name" value="CoA-dependent acyltransferases"/>
    <property type="match status" value="1"/>
</dbReference>
<evidence type="ECO:0000256" key="7">
    <source>
        <dbReference type="SAM" id="MobiDB-lite"/>
    </source>
</evidence>
<accession>A0A1M6DMI6</accession>
<dbReference type="Pfam" id="PF02817">
    <property type="entry name" value="E3_binding"/>
    <property type="match status" value="1"/>
</dbReference>
<dbReference type="GO" id="GO:0005737">
    <property type="term" value="C:cytoplasm"/>
    <property type="evidence" value="ECO:0007669"/>
    <property type="project" value="TreeGrafter"/>
</dbReference>
<dbReference type="CDD" id="cd06849">
    <property type="entry name" value="lipoyl_domain"/>
    <property type="match status" value="1"/>
</dbReference>
<dbReference type="Gene3D" id="4.10.320.10">
    <property type="entry name" value="E3-binding domain"/>
    <property type="match status" value="1"/>
</dbReference>
<dbReference type="InterPro" id="IPR050743">
    <property type="entry name" value="2-oxoacid_DH_E2_comp"/>
</dbReference>
<evidence type="ECO:0000256" key="2">
    <source>
        <dbReference type="ARBA" id="ARBA00007317"/>
    </source>
</evidence>